<feature type="transmembrane region" description="Helical" evidence="9">
    <location>
        <begin position="1023"/>
        <end position="1043"/>
    </location>
</feature>
<feature type="transmembrane region" description="Helical" evidence="9">
    <location>
        <begin position="284"/>
        <end position="304"/>
    </location>
</feature>
<feature type="domain" description="ABC transporter" evidence="10">
    <location>
        <begin position="565"/>
        <end position="808"/>
    </location>
</feature>
<feature type="transmembrane region" description="Helical" evidence="9">
    <location>
        <begin position="494"/>
        <end position="514"/>
    </location>
</feature>
<reference evidence="12" key="1">
    <citation type="submission" date="2018-10" db="EMBL/GenBank/DDBJ databases">
        <title>Fifty Aureobasidium pullulans genomes reveal a recombining polyextremotolerant generalist.</title>
        <authorList>
            <person name="Gostincar C."/>
            <person name="Turk M."/>
            <person name="Zajc J."/>
            <person name="Gunde-Cimerman N."/>
        </authorList>
    </citation>
    <scope>NUCLEOTIDE SEQUENCE [LARGE SCALE GENOMIC DNA]</scope>
    <source>
        <strain evidence="12">EXF-10085</strain>
    </source>
</reference>
<dbReference type="PROSITE" id="PS50929">
    <property type="entry name" value="ABC_TM1F"/>
    <property type="match status" value="2"/>
</dbReference>
<feature type="transmembrane region" description="Helical" evidence="9">
    <location>
        <begin position="813"/>
        <end position="838"/>
    </location>
</feature>
<dbReference type="GO" id="GO:0016887">
    <property type="term" value="F:ATP hydrolysis activity"/>
    <property type="evidence" value="ECO:0007669"/>
    <property type="project" value="InterPro"/>
</dbReference>
<name>A0A4S9BYV6_AURPU</name>
<dbReference type="SUPFAM" id="SSF90123">
    <property type="entry name" value="ABC transporter transmembrane region"/>
    <property type="match status" value="2"/>
</dbReference>
<keyword evidence="12" id="KW-0378">Hydrolase</keyword>
<feature type="domain" description="ABC transmembrane type-1" evidence="11">
    <location>
        <begin position="773"/>
        <end position="1051"/>
    </location>
</feature>
<evidence type="ECO:0000256" key="1">
    <source>
        <dbReference type="ARBA" id="ARBA00004141"/>
    </source>
</evidence>
<dbReference type="Pfam" id="PF00005">
    <property type="entry name" value="ABC_tran"/>
    <property type="match status" value="1"/>
</dbReference>
<comment type="subcellular location">
    <subcellularLocation>
        <location evidence="1">Membrane</location>
        <topology evidence="1">Multi-pass membrane protein</topology>
    </subcellularLocation>
</comment>
<dbReference type="EMBL" id="QZAS01000090">
    <property type="protein sequence ID" value="THW98759.1"/>
    <property type="molecule type" value="Genomic_DNA"/>
</dbReference>
<gene>
    <name evidence="12" type="ORF">D6D13_10510</name>
</gene>
<evidence type="ECO:0000256" key="2">
    <source>
        <dbReference type="ARBA" id="ARBA00022448"/>
    </source>
</evidence>
<sequence>MTSVIDHTTVLTPATCLIVAAPFRLRTVWSRPARVKNATYLQIAKLAIALVFVALHPTLVVINSAELETSGSTAELSPSILAFVAALFATVLSIWEHSRSIRPSYVLQTYLLTSLLGRLVHVYADWKNIISASGKALEISLCVITAASLAAESFRKKIILLERKQYSPQDQIGIFGQGLFLWLNRLFKRGYSTVFELDDLDSIDERLSSLDDSRRLRLQWLKARAKYSDHVLLHALCRSLYLDFLLPVVPRVLLLGTTFAQPWLIQRLLQFTDEPTHKAREAVLLASATAATYVCLAVFQSWYWQSVCRAQAKVRFCLTTAIYDKMLRSRSTTSPLTLMNVDTEKVLFGIRPIHEYWASTISIITSLILLYTQIGVCFVAPFVLVFTLATASVTNGIKIGPKQKAWLEATQKRITFISNTLHAMKAIKLYGLVSSTMLTGTSLREKEVGAQKSIRRSLLLNTVISQTLYVALALVTYCAFAVRTRITGEALTNYNLFTSLAILKIISASMLGVVQHIPNTLQCLAAMKRIETFLDGDNQDDQRLLLSPQSLEALSGKSRYSGQDELIACLSKVNCGYTGASSVIEKVDCSFQSGKFHIVTGSLGSGKSTLLKAILGELKITQGSISAPGIIAYCDQLPWLWNATVEENITGPHERDETWLQRVLWACGLDQDMQHMSKGSTVGEGGSSLSGGQKNRKGHDTLQGNPSELGEKLGIVSVSEKVLRIDTTILLADSAAALINPLPTETKSPVSRLRPDSEVYSQYFKSFGFYYTALYFALLALYVGSIQMQSVWLKWWAAAETTAASKLRVQASVFTAISCIAILLSISLFGYSLLSLLARSSLHLHVRQWEALMKVTYVAWITQSIGGVINRFSQDVMIIDTQLANAFINTAMQVCTSIASTVLLIVATPYIGIAVPFLCAIFWVIQHVYLRTSKQLRTLDLEAKAPICAHFLQSASGLASIKAFGWTEDYREMNIQLLRNSQVPYYLLASVQNWLALVLNLVVAGLATAVVSIAFNLKDLDTGYLGLALTGIMDIGFHFEILIQSWTSLETSLGAVARMNQFVNELPQALNFLLRRIHIENKDLIAIAFHPGAVQTDEGNKAAQFFGFEAAFTSVEDSVDGIVAKV</sequence>
<dbReference type="PROSITE" id="PS50893">
    <property type="entry name" value="ABC_TRANSPORTER_2"/>
    <property type="match status" value="1"/>
</dbReference>
<feature type="transmembrane region" description="Helical" evidence="9">
    <location>
        <begin position="458"/>
        <end position="482"/>
    </location>
</feature>
<dbReference type="SUPFAM" id="SSF52540">
    <property type="entry name" value="P-loop containing nucleoside triphosphate hydrolases"/>
    <property type="match status" value="1"/>
</dbReference>
<evidence type="ECO:0000256" key="5">
    <source>
        <dbReference type="ARBA" id="ARBA00022840"/>
    </source>
</evidence>
<dbReference type="AlphaFoldDB" id="A0A4S9BYV6"/>
<dbReference type="InterPro" id="IPR036640">
    <property type="entry name" value="ABC1_TM_sf"/>
</dbReference>
<keyword evidence="4" id="KW-0547">Nucleotide-binding</keyword>
<dbReference type="PANTHER" id="PTHR24223">
    <property type="entry name" value="ATP-BINDING CASSETTE SUB-FAMILY C"/>
    <property type="match status" value="1"/>
</dbReference>
<dbReference type="InterPro" id="IPR027417">
    <property type="entry name" value="P-loop_NTPase"/>
</dbReference>
<keyword evidence="7 9" id="KW-0472">Membrane</keyword>
<keyword evidence="2" id="KW-0813">Transport</keyword>
<dbReference type="InterPro" id="IPR044726">
    <property type="entry name" value="ABCC_6TM_D2"/>
</dbReference>
<evidence type="ECO:0000256" key="6">
    <source>
        <dbReference type="ARBA" id="ARBA00022989"/>
    </source>
</evidence>
<dbReference type="PANTHER" id="PTHR24223:SF399">
    <property type="entry name" value="ABC TRANSPORTER ATNG"/>
    <property type="match status" value="1"/>
</dbReference>
<dbReference type="Pfam" id="PF00664">
    <property type="entry name" value="ABC_membrane"/>
    <property type="match status" value="2"/>
</dbReference>
<dbReference type="GO" id="GO:0005524">
    <property type="term" value="F:ATP binding"/>
    <property type="evidence" value="ECO:0007669"/>
    <property type="project" value="UniProtKB-KW"/>
</dbReference>
<evidence type="ECO:0000256" key="7">
    <source>
        <dbReference type="ARBA" id="ARBA00023136"/>
    </source>
</evidence>
<organism evidence="12">
    <name type="scientific">Aureobasidium pullulans</name>
    <name type="common">Black yeast</name>
    <name type="synonym">Pullularia pullulans</name>
    <dbReference type="NCBI Taxonomy" id="5580"/>
    <lineage>
        <taxon>Eukaryota</taxon>
        <taxon>Fungi</taxon>
        <taxon>Dikarya</taxon>
        <taxon>Ascomycota</taxon>
        <taxon>Pezizomycotina</taxon>
        <taxon>Dothideomycetes</taxon>
        <taxon>Dothideomycetidae</taxon>
        <taxon>Dothideales</taxon>
        <taxon>Saccotheciaceae</taxon>
        <taxon>Aureobasidium</taxon>
    </lineage>
</organism>
<evidence type="ECO:0000259" key="10">
    <source>
        <dbReference type="PROSITE" id="PS50893"/>
    </source>
</evidence>
<feature type="region of interest" description="Disordered" evidence="8">
    <location>
        <begin position="677"/>
        <end position="706"/>
    </location>
</feature>
<feature type="transmembrane region" description="Helical" evidence="9">
    <location>
        <begin position="994"/>
        <end position="1017"/>
    </location>
</feature>
<feature type="transmembrane region" description="Helical" evidence="9">
    <location>
        <begin position="913"/>
        <end position="930"/>
    </location>
</feature>
<dbReference type="GO" id="GO:0016020">
    <property type="term" value="C:membrane"/>
    <property type="evidence" value="ECO:0007669"/>
    <property type="project" value="UniProtKB-SubCell"/>
</dbReference>
<protein>
    <submittedName>
        <fullName evidence="12">P-loop containing nucleoside triphosphate hydrolase protein</fullName>
    </submittedName>
</protein>
<evidence type="ECO:0000256" key="3">
    <source>
        <dbReference type="ARBA" id="ARBA00022692"/>
    </source>
</evidence>
<dbReference type="InterPro" id="IPR003439">
    <property type="entry name" value="ABC_transporter-like_ATP-bd"/>
</dbReference>
<dbReference type="Gene3D" id="1.20.1560.10">
    <property type="entry name" value="ABC transporter type 1, transmembrane domain"/>
    <property type="match status" value="2"/>
</dbReference>
<evidence type="ECO:0000256" key="9">
    <source>
        <dbReference type="SAM" id="Phobius"/>
    </source>
</evidence>
<dbReference type="Gene3D" id="3.40.50.300">
    <property type="entry name" value="P-loop containing nucleotide triphosphate hydrolases"/>
    <property type="match status" value="1"/>
</dbReference>
<keyword evidence="6 9" id="KW-1133">Transmembrane helix</keyword>
<dbReference type="InterPro" id="IPR011527">
    <property type="entry name" value="ABC1_TM_dom"/>
</dbReference>
<feature type="transmembrane region" description="Helical" evidence="9">
    <location>
        <begin position="378"/>
        <end position="397"/>
    </location>
</feature>
<feature type="transmembrane region" description="Helical" evidence="9">
    <location>
        <begin position="6"/>
        <end position="25"/>
    </location>
</feature>
<dbReference type="GO" id="GO:0140359">
    <property type="term" value="F:ABC-type transporter activity"/>
    <property type="evidence" value="ECO:0007669"/>
    <property type="project" value="InterPro"/>
</dbReference>
<keyword evidence="5" id="KW-0067">ATP-binding</keyword>
<dbReference type="InterPro" id="IPR050173">
    <property type="entry name" value="ABC_transporter_C-like"/>
</dbReference>
<feature type="transmembrane region" description="Helical" evidence="9">
    <location>
        <begin position="76"/>
        <end position="95"/>
    </location>
</feature>
<feature type="domain" description="ABC transmembrane type-1" evidence="11">
    <location>
        <begin position="252"/>
        <end position="522"/>
    </location>
</feature>
<dbReference type="CDD" id="cd18580">
    <property type="entry name" value="ABC_6TM_ABCC_D2"/>
    <property type="match status" value="1"/>
</dbReference>
<keyword evidence="3 9" id="KW-0812">Transmembrane</keyword>
<evidence type="ECO:0000313" key="12">
    <source>
        <dbReference type="EMBL" id="THW98759.1"/>
    </source>
</evidence>
<comment type="caution">
    <text evidence="12">The sequence shown here is derived from an EMBL/GenBank/DDBJ whole genome shotgun (WGS) entry which is preliminary data.</text>
</comment>
<proteinExistence type="predicted"/>
<evidence type="ECO:0000259" key="11">
    <source>
        <dbReference type="PROSITE" id="PS50929"/>
    </source>
</evidence>
<evidence type="ECO:0000256" key="8">
    <source>
        <dbReference type="SAM" id="MobiDB-lite"/>
    </source>
</evidence>
<accession>A0A4S9BYV6</accession>
<evidence type="ECO:0000256" key="4">
    <source>
        <dbReference type="ARBA" id="ARBA00022741"/>
    </source>
</evidence>
<feature type="transmembrane region" description="Helical" evidence="9">
    <location>
        <begin position="769"/>
        <end position="793"/>
    </location>
</feature>
<feature type="transmembrane region" description="Helical" evidence="9">
    <location>
        <begin position="46"/>
        <end position="64"/>
    </location>
</feature>